<accession>A0A077X3U6</accession>
<evidence type="ECO:0000256" key="2">
    <source>
        <dbReference type="ARBA" id="ARBA00022448"/>
    </source>
</evidence>
<dbReference type="PANTHER" id="PTHR45649:SF26">
    <property type="entry name" value="OS04G0435100 PROTEIN"/>
    <property type="match status" value="1"/>
</dbReference>
<feature type="transmembrane region" description="Helical" evidence="7">
    <location>
        <begin position="409"/>
        <end position="432"/>
    </location>
</feature>
<organism evidence="8">
    <name type="scientific">Lichtheimia ramosa</name>
    <dbReference type="NCBI Taxonomy" id="688394"/>
    <lineage>
        <taxon>Eukaryota</taxon>
        <taxon>Fungi</taxon>
        <taxon>Fungi incertae sedis</taxon>
        <taxon>Mucoromycota</taxon>
        <taxon>Mucoromycotina</taxon>
        <taxon>Mucoromycetes</taxon>
        <taxon>Mucorales</taxon>
        <taxon>Lichtheimiaceae</taxon>
        <taxon>Lichtheimia</taxon>
    </lineage>
</organism>
<feature type="transmembrane region" description="Helical" evidence="7">
    <location>
        <begin position="480"/>
        <end position="500"/>
    </location>
</feature>
<dbReference type="GO" id="GO:0016020">
    <property type="term" value="C:membrane"/>
    <property type="evidence" value="ECO:0007669"/>
    <property type="project" value="UniProtKB-SubCell"/>
</dbReference>
<feature type="region of interest" description="Disordered" evidence="6">
    <location>
        <begin position="1"/>
        <end position="21"/>
    </location>
</feature>
<feature type="transmembrane region" description="Helical" evidence="7">
    <location>
        <begin position="134"/>
        <end position="156"/>
    </location>
</feature>
<evidence type="ECO:0000256" key="1">
    <source>
        <dbReference type="ARBA" id="ARBA00004141"/>
    </source>
</evidence>
<comment type="subcellular location">
    <subcellularLocation>
        <location evidence="1">Membrane</location>
        <topology evidence="1">Multi-pass membrane protein</topology>
    </subcellularLocation>
</comment>
<name>A0A077X3U6_9FUNG</name>
<evidence type="ECO:0000256" key="3">
    <source>
        <dbReference type="ARBA" id="ARBA00022692"/>
    </source>
</evidence>
<dbReference type="AlphaFoldDB" id="A0A077X3U6"/>
<dbReference type="Pfam" id="PF13520">
    <property type="entry name" value="AA_permease_2"/>
    <property type="match status" value="1"/>
</dbReference>
<protein>
    <recommendedName>
        <fullName evidence="9">Amino acid permease/ SLC12A domain-containing protein</fullName>
    </recommendedName>
</protein>
<evidence type="ECO:0000313" key="8">
    <source>
        <dbReference type="EMBL" id="CDS14285.1"/>
    </source>
</evidence>
<keyword evidence="4 7" id="KW-1133">Transmembrane helix</keyword>
<keyword evidence="3 7" id="KW-0812">Transmembrane</keyword>
<evidence type="ECO:0000256" key="5">
    <source>
        <dbReference type="ARBA" id="ARBA00023136"/>
    </source>
</evidence>
<feature type="transmembrane region" description="Helical" evidence="7">
    <location>
        <begin position="200"/>
        <end position="217"/>
    </location>
</feature>
<dbReference type="InterPro" id="IPR002293">
    <property type="entry name" value="AA/rel_permease1"/>
</dbReference>
<feature type="region of interest" description="Disordered" evidence="6">
    <location>
        <begin position="522"/>
        <end position="549"/>
    </location>
</feature>
<dbReference type="EMBL" id="LK023386">
    <property type="protein sequence ID" value="CDS14285.1"/>
    <property type="molecule type" value="Genomic_DNA"/>
</dbReference>
<evidence type="ECO:0000256" key="4">
    <source>
        <dbReference type="ARBA" id="ARBA00022989"/>
    </source>
</evidence>
<dbReference type="PANTHER" id="PTHR45649">
    <property type="entry name" value="AMINO-ACID PERMEASE BAT1"/>
    <property type="match status" value="1"/>
</dbReference>
<feature type="transmembrane region" description="Helical" evidence="7">
    <location>
        <begin position="168"/>
        <end position="188"/>
    </location>
</feature>
<feature type="transmembrane region" description="Helical" evidence="7">
    <location>
        <begin position="277"/>
        <end position="301"/>
    </location>
</feature>
<sequence length="549" mass="60341">MSFGLGKKKEPTEHQIEAGEPEIDRDEQLLRELGYKQDLSRSISGFSNFAIAFSCCSVLSGLTPLWGDAMVDAGSLSVIWGWTITAFFTTLVAMSLAEICSAFPTTGGLYFWVSRLANSSWMPLACWLTGWFNWISYSFGVTSIALGCSQFIAGIIRIWQPETDTSVYVQYGIFVGICLLYGIINSVAVKFNGLINQAAFYINMLGILFIVIVGLALTKPLNTGSFVFSEFYNGSGFGNNGYAFLLVILQSQYTLSSYDGAAHMAEETKNSQHGSPFGILTAVLANAITGFLFLVAVSFMVKDFDAQILSDSAIQPQLVQVFLDACGSHWTLVFVIFIMLSIFFCGSSLTLAASRMVYAFSRDKAMPFSTYLHTLDKRTNNPVIAVWFNIAVAVIVGVLYMINSTAFEAIVSVNTIGAQASYLIPIFLRITVSRKTFKPGPWSLGRFSTICGVLSCCWLLFTCVLFILPTEGPVTPDNMNYAIVPFAFIMACSSLYFYFFARHWFTGPVRVIDGQEVVLGDEDDDSIAPKSDPSSTQKGSVQHVEEKEV</sequence>
<feature type="compositionally biased region" description="Basic and acidic residues" evidence="6">
    <location>
        <begin position="7"/>
        <end position="17"/>
    </location>
</feature>
<feature type="transmembrane region" description="Helical" evidence="7">
    <location>
        <begin position="332"/>
        <end position="361"/>
    </location>
</feature>
<proteinExistence type="predicted"/>
<dbReference type="GO" id="GO:0022857">
    <property type="term" value="F:transmembrane transporter activity"/>
    <property type="evidence" value="ECO:0007669"/>
    <property type="project" value="InterPro"/>
</dbReference>
<feature type="transmembrane region" description="Helical" evidence="7">
    <location>
        <begin position="86"/>
        <end position="113"/>
    </location>
</feature>
<gene>
    <name evidence="8" type="ORF">LRAMOSA06455</name>
</gene>
<dbReference type="Gene3D" id="1.20.1740.10">
    <property type="entry name" value="Amino acid/polyamine transporter I"/>
    <property type="match status" value="1"/>
</dbReference>
<feature type="transmembrane region" description="Helical" evidence="7">
    <location>
        <begin position="237"/>
        <end position="256"/>
    </location>
</feature>
<feature type="transmembrane region" description="Helical" evidence="7">
    <location>
        <begin position="46"/>
        <end position="66"/>
    </location>
</feature>
<feature type="transmembrane region" description="Helical" evidence="7">
    <location>
        <begin position="382"/>
        <end position="403"/>
    </location>
</feature>
<evidence type="ECO:0000256" key="7">
    <source>
        <dbReference type="SAM" id="Phobius"/>
    </source>
</evidence>
<keyword evidence="5 7" id="KW-0472">Membrane</keyword>
<feature type="transmembrane region" description="Helical" evidence="7">
    <location>
        <begin position="444"/>
        <end position="468"/>
    </location>
</feature>
<evidence type="ECO:0008006" key="9">
    <source>
        <dbReference type="Google" id="ProtNLM"/>
    </source>
</evidence>
<reference evidence="8" key="1">
    <citation type="journal article" date="2014" name="Genome Announc.">
        <title>De novo whole-genome sequence and genome annotation of Lichtheimia ramosa.</title>
        <authorList>
            <person name="Linde J."/>
            <person name="Schwartze V."/>
            <person name="Binder U."/>
            <person name="Lass-Florl C."/>
            <person name="Voigt K."/>
            <person name="Horn F."/>
        </authorList>
    </citation>
    <scope>NUCLEOTIDE SEQUENCE</scope>
    <source>
        <strain evidence="8">JMRC FSU:6197</strain>
    </source>
</reference>
<dbReference type="PIRSF" id="PIRSF006060">
    <property type="entry name" value="AA_transporter"/>
    <property type="match status" value="1"/>
</dbReference>
<keyword evidence="2" id="KW-0813">Transport</keyword>
<evidence type="ECO:0000256" key="6">
    <source>
        <dbReference type="SAM" id="MobiDB-lite"/>
    </source>
</evidence>
<dbReference type="OrthoDB" id="10054429at2759"/>